<dbReference type="RefSeq" id="WP_069992400.1">
    <property type="nucleotide sequence ID" value="NZ_LJGV01000022.1"/>
</dbReference>
<evidence type="ECO:0000259" key="1">
    <source>
        <dbReference type="Pfam" id="PF04149"/>
    </source>
</evidence>
<reference evidence="2 3" key="1">
    <citation type="journal article" date="2016" name="Front. Microbiol.">
        <title>Comparative Genomics Analysis of Streptomyces Species Reveals Their Adaptation to the Marine Environment and Their Diversity at the Genomic Level.</title>
        <authorList>
            <person name="Tian X."/>
            <person name="Zhang Z."/>
            <person name="Yang T."/>
            <person name="Chen M."/>
            <person name="Li J."/>
            <person name="Chen F."/>
            <person name="Yang J."/>
            <person name="Li W."/>
            <person name="Zhang B."/>
            <person name="Zhang Z."/>
            <person name="Wu J."/>
            <person name="Zhang C."/>
            <person name="Long L."/>
            <person name="Xiao J."/>
        </authorList>
    </citation>
    <scope>NUCLEOTIDE SEQUENCE [LARGE SCALE GENOMIC DNA]</scope>
    <source>
        <strain evidence="2 3">SCSIO M10379</strain>
    </source>
</reference>
<evidence type="ECO:0000313" key="3">
    <source>
        <dbReference type="Proteomes" id="UP000175829"/>
    </source>
</evidence>
<proteinExistence type="predicted"/>
<organism evidence="2 3">
    <name type="scientific">Streptomyces qinglanensis</name>
    <dbReference type="NCBI Taxonomy" id="943816"/>
    <lineage>
        <taxon>Bacteria</taxon>
        <taxon>Bacillati</taxon>
        <taxon>Actinomycetota</taxon>
        <taxon>Actinomycetes</taxon>
        <taxon>Kitasatosporales</taxon>
        <taxon>Streptomycetaceae</taxon>
        <taxon>Streptomyces</taxon>
    </lineage>
</organism>
<protein>
    <recommendedName>
        <fullName evidence="1">DUF397 domain-containing protein</fullName>
    </recommendedName>
</protein>
<dbReference type="PATRIC" id="fig|943816.4.peg.3352"/>
<dbReference type="EMBL" id="LJGV01000022">
    <property type="protein sequence ID" value="OEU99594.1"/>
    <property type="molecule type" value="Genomic_DNA"/>
</dbReference>
<dbReference type="Proteomes" id="UP000175829">
    <property type="component" value="Unassembled WGS sequence"/>
</dbReference>
<evidence type="ECO:0000313" key="2">
    <source>
        <dbReference type="EMBL" id="OEU99594.1"/>
    </source>
</evidence>
<comment type="caution">
    <text evidence="2">The sequence shown here is derived from an EMBL/GenBank/DDBJ whole genome shotgun (WGS) entry which is preliminary data.</text>
</comment>
<dbReference type="Pfam" id="PF04149">
    <property type="entry name" value="DUF397"/>
    <property type="match status" value="1"/>
</dbReference>
<accession>A0A1E7K6P8</accession>
<gene>
    <name evidence="2" type="ORF">AN217_19240</name>
</gene>
<name>A0A1E7K6P8_9ACTN</name>
<feature type="domain" description="DUF397" evidence="1">
    <location>
        <begin position="11"/>
        <end position="65"/>
    </location>
</feature>
<dbReference type="InterPro" id="IPR007278">
    <property type="entry name" value="DUF397"/>
</dbReference>
<sequence length="77" mass="7783">MTSASSLPCTAWLKSSYSGNNGGNCLEVAVDHPGSALPVRDSKNPTGPALLIPTPAWQAFVARVRDGGFGAGRPSGG</sequence>
<dbReference type="AlphaFoldDB" id="A0A1E7K6P8"/>